<protein>
    <recommendedName>
        <fullName evidence="3">Glycoside hydrolase family 42 N-terminal domain-containing protein</fullName>
    </recommendedName>
</protein>
<sequence>MVGWVLLWTIAGIWNERPQLKASDVVFMYAPRDPALYDAYAGTVVGWAGRARSKSPQDAQWFRQRVEEAQKRRLRYCGSVDFVVDFAGFIDFRPDRFMEAVCRDLDGNPITVPWLWDHRYKGHPAYWFCTNNPDYRAYLRDQVERACIAPIDGLHIDDWRGTAACSAWFGGCFCPHCTEGFRNWLKHRFSEAQLKAMGIERIDEFDLRAFLKSKGITAEQWRKQRSRLPFGELFQQFQTEQMLQVVREVFEYAESLRGKPLLRSINSSASSPEALVVTLLVDFFCGEMGHHASTAQAPVEPAFVFRLVEGLGKRQAATAAGHDWAWIAANEKPGLVRTWIAQAYAFGSAFMVPHRQWCYTPEKGTHWWEGKTEDFAFVYCFVRENANLFDGYRTLTNLSLVYTHANFNEIRSAALELLKANIPFSILVAEPTLGIKVTPKDISACEFLLTGKQPLPPEFEQLVKSAKVSVVQWQGIEKLPESAFRQVRVSGEKVRVSLRYKPDDPKAPVVCHLLNQDYDLQKDDVRPREVAVSVSRALLGKALKGVPQRAILRTPKTPPVEIPIRLDGDWLTFTVPELGFWAVVEIVVR</sequence>
<evidence type="ECO:0000313" key="2">
    <source>
        <dbReference type="Proteomes" id="UP001204798"/>
    </source>
</evidence>
<gene>
    <name evidence="1" type="ORF">M2350_000306</name>
</gene>
<dbReference type="Gene3D" id="3.20.20.80">
    <property type="entry name" value="Glycosidases"/>
    <property type="match status" value="1"/>
</dbReference>
<accession>A0ABT2EIZ3</accession>
<evidence type="ECO:0008006" key="3">
    <source>
        <dbReference type="Google" id="ProtNLM"/>
    </source>
</evidence>
<dbReference type="Proteomes" id="UP001204798">
    <property type="component" value="Unassembled WGS sequence"/>
</dbReference>
<evidence type="ECO:0000313" key="1">
    <source>
        <dbReference type="EMBL" id="MCS3917909.1"/>
    </source>
</evidence>
<dbReference type="EMBL" id="JANUCP010000001">
    <property type="protein sequence ID" value="MCS3917909.1"/>
    <property type="molecule type" value="Genomic_DNA"/>
</dbReference>
<proteinExistence type="predicted"/>
<dbReference type="RefSeq" id="WP_259092667.1">
    <property type="nucleotide sequence ID" value="NZ_CP130454.1"/>
</dbReference>
<reference evidence="1 2" key="1">
    <citation type="submission" date="2022-08" db="EMBL/GenBank/DDBJ databases">
        <title>Bacterial and archaeal communities from various locations to study Microbial Dark Matter (Phase II).</title>
        <authorList>
            <person name="Stepanauskas R."/>
        </authorList>
    </citation>
    <scope>NUCLEOTIDE SEQUENCE [LARGE SCALE GENOMIC DNA]</scope>
    <source>
        <strain evidence="1 2">PD1</strain>
    </source>
</reference>
<keyword evidence="2" id="KW-1185">Reference proteome</keyword>
<comment type="caution">
    <text evidence="1">The sequence shown here is derived from an EMBL/GenBank/DDBJ whole genome shotgun (WGS) entry which is preliminary data.</text>
</comment>
<name>A0ABT2EIZ3_9BACT</name>
<organism evidence="1 2">
    <name type="scientific">Candidatus Fervidibacter sacchari</name>
    <dbReference type="NCBI Taxonomy" id="1448929"/>
    <lineage>
        <taxon>Bacteria</taxon>
        <taxon>Candidatus Fervidibacterota</taxon>
        <taxon>Candidatus Fervidibacter</taxon>
    </lineage>
</organism>